<dbReference type="InterPro" id="IPR020843">
    <property type="entry name" value="ER"/>
</dbReference>
<keyword evidence="6" id="KW-1185">Reference proteome</keyword>
<dbReference type="PANTHER" id="PTHR45348">
    <property type="entry name" value="HYPOTHETICAL OXIDOREDUCTASE (EUROFUNG)"/>
    <property type="match status" value="1"/>
</dbReference>
<dbReference type="InterPro" id="IPR013154">
    <property type="entry name" value="ADH-like_N"/>
</dbReference>
<protein>
    <submittedName>
        <fullName evidence="5">Putative alcohol dehydrogenase</fullName>
    </submittedName>
</protein>
<dbReference type="SMART" id="SM00829">
    <property type="entry name" value="PKS_ER"/>
    <property type="match status" value="1"/>
</dbReference>
<dbReference type="Pfam" id="PF08240">
    <property type="entry name" value="ADH_N"/>
    <property type="match status" value="1"/>
</dbReference>
<dbReference type="PANTHER" id="PTHR45348:SF2">
    <property type="entry name" value="ZINC-TYPE ALCOHOL DEHYDROGENASE-LIKE PROTEIN C2E1P3.01"/>
    <property type="match status" value="1"/>
</dbReference>
<dbReference type="EMBL" id="MU001746">
    <property type="protein sequence ID" value="KAF2800546.1"/>
    <property type="molecule type" value="Genomic_DNA"/>
</dbReference>
<evidence type="ECO:0000256" key="3">
    <source>
        <dbReference type="ARBA" id="ARBA00023002"/>
    </source>
</evidence>
<evidence type="ECO:0000313" key="6">
    <source>
        <dbReference type="Proteomes" id="UP000799757"/>
    </source>
</evidence>
<dbReference type="InterPro" id="IPR036291">
    <property type="entry name" value="NAD(P)-bd_dom_sf"/>
</dbReference>
<evidence type="ECO:0000259" key="4">
    <source>
        <dbReference type="SMART" id="SM00829"/>
    </source>
</evidence>
<evidence type="ECO:0000313" key="5">
    <source>
        <dbReference type="EMBL" id="KAF2800546.1"/>
    </source>
</evidence>
<dbReference type="InterPro" id="IPR011032">
    <property type="entry name" value="GroES-like_sf"/>
</dbReference>
<gene>
    <name evidence="5" type="ORF">K505DRAFT_159242</name>
</gene>
<dbReference type="SUPFAM" id="SSF51735">
    <property type="entry name" value="NAD(P)-binding Rossmann-fold domains"/>
    <property type="match status" value="1"/>
</dbReference>
<accession>A0A6A6XVH8</accession>
<evidence type="ECO:0000256" key="2">
    <source>
        <dbReference type="ARBA" id="ARBA00011245"/>
    </source>
</evidence>
<dbReference type="Gene3D" id="3.90.180.10">
    <property type="entry name" value="Medium-chain alcohol dehydrogenases, catalytic domain"/>
    <property type="match status" value="1"/>
</dbReference>
<dbReference type="InterPro" id="IPR047122">
    <property type="entry name" value="Trans-enoyl_RdTase-like"/>
</dbReference>
<dbReference type="SUPFAM" id="SSF50129">
    <property type="entry name" value="GroES-like"/>
    <property type="match status" value="1"/>
</dbReference>
<dbReference type="Proteomes" id="UP000799757">
    <property type="component" value="Unassembled WGS sequence"/>
</dbReference>
<dbReference type="AlphaFoldDB" id="A0A6A6XVH8"/>
<keyword evidence="3" id="KW-0560">Oxidoreductase</keyword>
<dbReference type="GO" id="GO:0016651">
    <property type="term" value="F:oxidoreductase activity, acting on NAD(P)H"/>
    <property type="evidence" value="ECO:0007669"/>
    <property type="project" value="InterPro"/>
</dbReference>
<comment type="subunit">
    <text evidence="2">Monomer.</text>
</comment>
<dbReference type="InterPro" id="IPR013149">
    <property type="entry name" value="ADH-like_C"/>
</dbReference>
<dbReference type="Pfam" id="PF00107">
    <property type="entry name" value="ADH_zinc_N"/>
    <property type="match status" value="1"/>
</dbReference>
<feature type="domain" description="Enoyl reductase (ER)" evidence="4">
    <location>
        <begin position="16"/>
        <end position="349"/>
    </location>
</feature>
<dbReference type="OrthoDB" id="9992527at2759"/>
<dbReference type="CDD" id="cd08249">
    <property type="entry name" value="enoyl_reductase_like"/>
    <property type="match status" value="1"/>
</dbReference>
<name>A0A6A6XVH8_9PLEO</name>
<reference evidence="5" key="1">
    <citation type="journal article" date="2020" name="Stud. Mycol.">
        <title>101 Dothideomycetes genomes: a test case for predicting lifestyles and emergence of pathogens.</title>
        <authorList>
            <person name="Haridas S."/>
            <person name="Albert R."/>
            <person name="Binder M."/>
            <person name="Bloem J."/>
            <person name="Labutti K."/>
            <person name="Salamov A."/>
            <person name="Andreopoulos B."/>
            <person name="Baker S."/>
            <person name="Barry K."/>
            <person name="Bills G."/>
            <person name="Bluhm B."/>
            <person name="Cannon C."/>
            <person name="Castanera R."/>
            <person name="Culley D."/>
            <person name="Daum C."/>
            <person name="Ezra D."/>
            <person name="Gonzalez J."/>
            <person name="Henrissat B."/>
            <person name="Kuo A."/>
            <person name="Liang C."/>
            <person name="Lipzen A."/>
            <person name="Lutzoni F."/>
            <person name="Magnuson J."/>
            <person name="Mondo S."/>
            <person name="Nolan M."/>
            <person name="Ohm R."/>
            <person name="Pangilinan J."/>
            <person name="Park H.-J."/>
            <person name="Ramirez L."/>
            <person name="Alfaro M."/>
            <person name="Sun H."/>
            <person name="Tritt A."/>
            <person name="Yoshinaga Y."/>
            <person name="Zwiers L.-H."/>
            <person name="Turgeon B."/>
            <person name="Goodwin S."/>
            <person name="Spatafora J."/>
            <person name="Crous P."/>
            <person name="Grigoriev I."/>
        </authorList>
    </citation>
    <scope>NUCLEOTIDE SEQUENCE</scope>
    <source>
        <strain evidence="5">CBS 109.77</strain>
    </source>
</reference>
<proteinExistence type="inferred from homology"/>
<evidence type="ECO:0000256" key="1">
    <source>
        <dbReference type="ARBA" id="ARBA00008072"/>
    </source>
</evidence>
<sequence>MTLPTTQKAVLVTEIGRPLLLISDHPVPQPGPDEVLLKVTVAGLNPHDQKVRDTGLLIGNNLPAGLANDVTGTVAALGPGVTKYQVGDRVLSHPRFLTTFLQNGLQEYAINEIGAGCKIPDTITDDEAATLPTNIIAPLFGLFDDKMGLGIPAPWTEAAKGFDYKNTAILVVGGGTNCGRFAVQLAKLAGIGTIVTVGGSEPELKSYGATNVIDRHGGDEAVLKRIREVVGDDLIYVFDAINPPPGLILGLNALSSKKKGKLARLLPRGTVDATKVVGKEAGFEVLDVFGSSQVKPELAYPFWERVPDYLISGEIKPLGFTVKQGLTAENVNAVLDAYRDGERVQKTHIHV</sequence>
<dbReference type="Gene3D" id="3.40.50.720">
    <property type="entry name" value="NAD(P)-binding Rossmann-like Domain"/>
    <property type="match status" value="1"/>
</dbReference>
<organism evidence="5 6">
    <name type="scientific">Melanomma pulvis-pyrius CBS 109.77</name>
    <dbReference type="NCBI Taxonomy" id="1314802"/>
    <lineage>
        <taxon>Eukaryota</taxon>
        <taxon>Fungi</taxon>
        <taxon>Dikarya</taxon>
        <taxon>Ascomycota</taxon>
        <taxon>Pezizomycotina</taxon>
        <taxon>Dothideomycetes</taxon>
        <taxon>Pleosporomycetidae</taxon>
        <taxon>Pleosporales</taxon>
        <taxon>Melanommataceae</taxon>
        <taxon>Melanomma</taxon>
    </lineage>
</organism>
<comment type="similarity">
    <text evidence="1">Belongs to the zinc-containing alcohol dehydrogenase family.</text>
</comment>